<evidence type="ECO:0000256" key="1">
    <source>
        <dbReference type="ARBA" id="ARBA00003416"/>
    </source>
</evidence>
<comment type="caution">
    <text evidence="8">The sequence shown here is derived from an EMBL/GenBank/DDBJ whole genome shotgun (WGS) entry which is preliminary data.</text>
</comment>
<feature type="compositionally biased region" description="Basic and acidic residues" evidence="6">
    <location>
        <begin position="448"/>
        <end position="463"/>
    </location>
</feature>
<evidence type="ECO:0000256" key="6">
    <source>
        <dbReference type="SAM" id="MobiDB-lite"/>
    </source>
</evidence>
<evidence type="ECO:0000256" key="4">
    <source>
        <dbReference type="ARBA" id="ARBA00023172"/>
    </source>
</evidence>
<keyword evidence="7" id="KW-0812">Transmembrane</keyword>
<dbReference type="AlphaFoldDB" id="A0A2A4WVE9"/>
<protein>
    <submittedName>
        <fullName evidence="8">DNA recombination protein RmuC</fullName>
    </submittedName>
</protein>
<feature type="coiled-coil region" evidence="5">
    <location>
        <begin position="55"/>
        <end position="89"/>
    </location>
</feature>
<gene>
    <name evidence="8" type="ORF">COB20_15380</name>
</gene>
<evidence type="ECO:0000256" key="3">
    <source>
        <dbReference type="ARBA" id="ARBA00023054"/>
    </source>
</evidence>
<accession>A0A2A4WVE9</accession>
<evidence type="ECO:0000256" key="2">
    <source>
        <dbReference type="ARBA" id="ARBA00009840"/>
    </source>
</evidence>
<dbReference type="Proteomes" id="UP000218767">
    <property type="component" value="Unassembled WGS sequence"/>
</dbReference>
<sequence length="463" mass="51924">MNSPVVIALTLLAVTLIGILVWALRQSQQLKLAELSSREKLLAREAELGNAVQSLHNSDNQNASLRQELQSLREHKTRLETSLEMEKKQHGKDLAFLNESKEQMGEAFENIANKIFDAKSKKLVDNNKESLATVLNPLQDKIRQFEKRVEDTYDKESKERFSLAREIKQLQEMNTQISEDAVNLTNALKGDNKAQGNWGEMILETLLENSGLVKGREYEVQVSLQSTEGGKFQPDVIIHLPESRDIIVDSKVSLKAWDAYCSTDEVDEKAELLKQHVQSVRNHVKSLSGKDYQNLAGISTLDYVFMFMPIDAAYSVAIQNDPGLSQYAFEKNIVFVSPTMLLTTLKLAQNLWRLDQQNRNAVEIAEKAGALYDKFVNFVADLEDVGARIDSSKKSYDRAHNKLRSGTGNLIRRVEDLKTLGAKTSKKLEHDALATDTEEDPPGTELKGAADDGKKESPGKARH</sequence>
<feature type="coiled-coil region" evidence="5">
    <location>
        <begin position="153"/>
        <end position="187"/>
    </location>
</feature>
<dbReference type="PANTHER" id="PTHR30563">
    <property type="entry name" value="DNA RECOMBINATION PROTEIN RMUC"/>
    <property type="match status" value="1"/>
</dbReference>
<keyword evidence="7" id="KW-0472">Membrane</keyword>
<dbReference type="EMBL" id="NVUL01000106">
    <property type="protein sequence ID" value="PCI74194.1"/>
    <property type="molecule type" value="Genomic_DNA"/>
</dbReference>
<reference evidence="9" key="1">
    <citation type="submission" date="2017-08" db="EMBL/GenBank/DDBJ databases">
        <title>A dynamic microbial community with high functional redundancy inhabits the cold, oxic subseafloor aquifer.</title>
        <authorList>
            <person name="Tully B.J."/>
            <person name="Wheat C.G."/>
            <person name="Glazer B.T."/>
            <person name="Huber J.A."/>
        </authorList>
    </citation>
    <scope>NUCLEOTIDE SEQUENCE [LARGE SCALE GENOMIC DNA]</scope>
</reference>
<dbReference type="Pfam" id="PF02646">
    <property type="entry name" value="RmuC"/>
    <property type="match status" value="1"/>
</dbReference>
<proteinExistence type="inferred from homology"/>
<feature type="region of interest" description="Disordered" evidence="6">
    <location>
        <begin position="422"/>
        <end position="463"/>
    </location>
</feature>
<comment type="similarity">
    <text evidence="2">Belongs to the RmuC family.</text>
</comment>
<evidence type="ECO:0000256" key="5">
    <source>
        <dbReference type="SAM" id="Coils"/>
    </source>
</evidence>
<evidence type="ECO:0000256" key="7">
    <source>
        <dbReference type="SAM" id="Phobius"/>
    </source>
</evidence>
<dbReference type="InterPro" id="IPR003798">
    <property type="entry name" value="DNA_recombination_RmuC"/>
</dbReference>
<dbReference type="GO" id="GO:0006310">
    <property type="term" value="P:DNA recombination"/>
    <property type="evidence" value="ECO:0007669"/>
    <property type="project" value="UniProtKB-KW"/>
</dbReference>
<keyword evidence="4" id="KW-0233">DNA recombination</keyword>
<name>A0A2A4WVE9_9GAMM</name>
<evidence type="ECO:0000313" key="9">
    <source>
        <dbReference type="Proteomes" id="UP000218767"/>
    </source>
</evidence>
<keyword evidence="3 5" id="KW-0175">Coiled coil</keyword>
<dbReference type="PANTHER" id="PTHR30563:SF0">
    <property type="entry name" value="DNA RECOMBINATION PROTEIN RMUC"/>
    <property type="match status" value="1"/>
</dbReference>
<keyword evidence="7" id="KW-1133">Transmembrane helix</keyword>
<evidence type="ECO:0000313" key="8">
    <source>
        <dbReference type="EMBL" id="PCI74194.1"/>
    </source>
</evidence>
<organism evidence="8 9">
    <name type="scientific">SAR86 cluster bacterium</name>
    <dbReference type="NCBI Taxonomy" id="2030880"/>
    <lineage>
        <taxon>Bacteria</taxon>
        <taxon>Pseudomonadati</taxon>
        <taxon>Pseudomonadota</taxon>
        <taxon>Gammaproteobacteria</taxon>
        <taxon>SAR86 cluster</taxon>
    </lineage>
</organism>
<feature type="transmembrane region" description="Helical" evidence="7">
    <location>
        <begin position="6"/>
        <end position="24"/>
    </location>
</feature>
<comment type="function">
    <text evidence="1">Involved in DNA recombination.</text>
</comment>